<feature type="compositionally biased region" description="Polar residues" evidence="2">
    <location>
        <begin position="119"/>
        <end position="135"/>
    </location>
</feature>
<evidence type="ECO:0000313" key="3">
    <source>
        <dbReference type="EMBL" id="KAF2239236.1"/>
    </source>
</evidence>
<dbReference type="Proteomes" id="UP000800092">
    <property type="component" value="Unassembled WGS sequence"/>
</dbReference>
<evidence type="ECO:0000313" key="4">
    <source>
        <dbReference type="Proteomes" id="UP000800092"/>
    </source>
</evidence>
<sequence>MPTGEGGASKSLPELVQEQVDAITVRLEAEKESKIKQEEQKFKDRADNLKKQLNTKLKEAKESIRQEQNEEHQANLEKLRVEKDAEIEQIKAQHEEERQRLRTESEAAIQEAKRLADQSGPTSTGTAENSSTPATPSKLADGWTEQETKDFISKNVTVKNMIGRNVVAKLNQEKEALTKKLQGEQDNVVQKKVAARAQQLQAEHESTIQNMLEETKKKIEAEKKLATDMESKRQAVKLGMQERKAALASLKLEVVEKAAGDTPERPVKEVWTIAKGVQLSKPQASAPNQQLAGSASEGTKPAASTAPDSIKEGSQATSSPSSATTKAVDDSPSQMPQPNAQPQLQNQQSGAPGGLPQKPQQGAGTGPNALRGIIGQGQTTGIPRGGGRGGRGGQGPGQTFPPNQQNPGPNNAGQGQPPRGGSNLPRGPNRGRGQGRGMQHHQQGAQADNQYGYSGNSPGGGRGMMNPEARQFNPGPTGQKRSWDDGSENANMGGNGNGSKRPRGGAGGY</sequence>
<feature type="compositionally biased region" description="Polar residues" evidence="2">
    <location>
        <begin position="280"/>
        <end position="297"/>
    </location>
</feature>
<keyword evidence="4" id="KW-1185">Reference proteome</keyword>
<organism evidence="3 4">
    <name type="scientific">Viridothelium virens</name>
    <name type="common">Speckled blister lichen</name>
    <name type="synonym">Trypethelium virens</name>
    <dbReference type="NCBI Taxonomy" id="1048519"/>
    <lineage>
        <taxon>Eukaryota</taxon>
        <taxon>Fungi</taxon>
        <taxon>Dikarya</taxon>
        <taxon>Ascomycota</taxon>
        <taxon>Pezizomycotina</taxon>
        <taxon>Dothideomycetes</taxon>
        <taxon>Dothideomycetes incertae sedis</taxon>
        <taxon>Trypetheliales</taxon>
        <taxon>Trypetheliaceae</taxon>
        <taxon>Viridothelium</taxon>
    </lineage>
</organism>
<feature type="compositionally biased region" description="Low complexity" evidence="2">
    <location>
        <begin position="334"/>
        <end position="348"/>
    </location>
</feature>
<reference evidence="3" key="1">
    <citation type="journal article" date="2020" name="Stud. Mycol.">
        <title>101 Dothideomycetes genomes: a test case for predicting lifestyles and emergence of pathogens.</title>
        <authorList>
            <person name="Haridas S."/>
            <person name="Albert R."/>
            <person name="Binder M."/>
            <person name="Bloem J."/>
            <person name="Labutti K."/>
            <person name="Salamov A."/>
            <person name="Andreopoulos B."/>
            <person name="Baker S."/>
            <person name="Barry K."/>
            <person name="Bills G."/>
            <person name="Bluhm B."/>
            <person name="Cannon C."/>
            <person name="Castanera R."/>
            <person name="Culley D."/>
            <person name="Daum C."/>
            <person name="Ezra D."/>
            <person name="Gonzalez J."/>
            <person name="Henrissat B."/>
            <person name="Kuo A."/>
            <person name="Liang C."/>
            <person name="Lipzen A."/>
            <person name="Lutzoni F."/>
            <person name="Magnuson J."/>
            <person name="Mondo S."/>
            <person name="Nolan M."/>
            <person name="Ohm R."/>
            <person name="Pangilinan J."/>
            <person name="Park H.-J."/>
            <person name="Ramirez L."/>
            <person name="Alfaro M."/>
            <person name="Sun H."/>
            <person name="Tritt A."/>
            <person name="Yoshinaga Y."/>
            <person name="Zwiers L.-H."/>
            <person name="Turgeon B."/>
            <person name="Goodwin S."/>
            <person name="Spatafora J."/>
            <person name="Crous P."/>
            <person name="Grigoriev I."/>
        </authorList>
    </citation>
    <scope>NUCLEOTIDE SEQUENCE</scope>
    <source>
        <strain evidence="3">Tuck. ex Michener</strain>
    </source>
</reference>
<gene>
    <name evidence="3" type="ORF">EV356DRAFT_167073</name>
</gene>
<feature type="compositionally biased region" description="Low complexity" evidence="2">
    <location>
        <begin position="314"/>
        <end position="326"/>
    </location>
</feature>
<evidence type="ECO:0000256" key="2">
    <source>
        <dbReference type="SAM" id="MobiDB-lite"/>
    </source>
</evidence>
<protein>
    <submittedName>
        <fullName evidence="3">Uncharacterized protein</fullName>
    </submittedName>
</protein>
<dbReference type="OrthoDB" id="343070at2759"/>
<accession>A0A6A6HM59</accession>
<evidence type="ECO:0000256" key="1">
    <source>
        <dbReference type="SAM" id="Coils"/>
    </source>
</evidence>
<feature type="compositionally biased region" description="Gly residues" evidence="2">
    <location>
        <begin position="383"/>
        <end position="396"/>
    </location>
</feature>
<feature type="region of interest" description="Disordered" evidence="2">
    <location>
        <begin position="60"/>
        <end position="146"/>
    </location>
</feature>
<feature type="compositionally biased region" description="Low complexity" evidence="2">
    <location>
        <begin position="372"/>
        <end position="382"/>
    </location>
</feature>
<proteinExistence type="predicted"/>
<dbReference type="EMBL" id="ML991773">
    <property type="protein sequence ID" value="KAF2239236.1"/>
    <property type="molecule type" value="Genomic_DNA"/>
</dbReference>
<name>A0A6A6HM59_VIRVR</name>
<feature type="compositionally biased region" description="Basic and acidic residues" evidence="2">
    <location>
        <begin position="60"/>
        <end position="116"/>
    </location>
</feature>
<feature type="region of interest" description="Disordered" evidence="2">
    <location>
        <begin position="278"/>
        <end position="509"/>
    </location>
</feature>
<dbReference type="AlphaFoldDB" id="A0A6A6HM59"/>
<feature type="compositionally biased region" description="Low complexity" evidence="2">
    <location>
        <begin position="397"/>
        <end position="428"/>
    </location>
</feature>
<keyword evidence="1" id="KW-0175">Coiled coil</keyword>
<feature type="coiled-coil region" evidence="1">
    <location>
        <begin position="167"/>
        <end position="232"/>
    </location>
</feature>